<evidence type="ECO:0000313" key="1">
    <source>
        <dbReference type="EMBL" id="AJF98517.1"/>
    </source>
</evidence>
<dbReference type="InterPro" id="IPR036770">
    <property type="entry name" value="Ankyrin_rpt-contain_sf"/>
</dbReference>
<dbReference type="Gene3D" id="1.25.40.20">
    <property type="entry name" value="Ankyrin repeat-containing domain"/>
    <property type="match status" value="1"/>
</dbReference>
<evidence type="ECO:0000313" key="2">
    <source>
        <dbReference type="Proteomes" id="UP000202511"/>
    </source>
</evidence>
<dbReference type="RefSeq" id="YP_009120752.1">
    <property type="nucleotide sequence ID" value="NC_026440.1"/>
</dbReference>
<dbReference type="KEGG" id="vg:23463434"/>
<dbReference type="Proteomes" id="UP000202511">
    <property type="component" value="Segment"/>
</dbReference>
<dbReference type="EMBL" id="KP136319">
    <property type="protein sequence ID" value="AJF98517.1"/>
    <property type="molecule type" value="Genomic_DNA"/>
</dbReference>
<protein>
    <submittedName>
        <fullName evidence="1">Ankyrin repeat protein</fullName>
    </submittedName>
</protein>
<sequence>MPTAKALDPQRLWEAASRCDTHSVDTILATAPWSATVVLPDGRGTALHAVAGGPSTGACLAVAAALMRAGADPFATDAAGHTAVDVAKTVDAIDQRPDRPPMGLFLASMANGERADIMRRHGPLEGDVARAPR</sequence>
<reference evidence="1 2" key="1">
    <citation type="journal article" date="2015" name="Parasitol. Res.">
        <title>Viruses in close associations with free-living amoebae.</title>
        <authorList>
            <person name="Scheid P."/>
        </authorList>
    </citation>
    <scope>NUCLEOTIDE SEQUENCE [LARGE SCALE GENOMIC DNA]</scope>
    <source>
        <strain evidence="1">KlaHel</strain>
    </source>
</reference>
<organism evidence="1 2">
    <name type="scientific">Pandoravirus inopinatum</name>
    <dbReference type="NCBI Taxonomy" id="1605721"/>
    <lineage>
        <taxon>Viruses</taxon>
        <taxon>Pandoravirus</taxon>
    </lineage>
</organism>
<accession>A0A0B5JF94</accession>
<proteinExistence type="predicted"/>
<name>A0A0B5JF94_9VIRU</name>
<dbReference type="GeneID" id="23463434"/>